<dbReference type="SUPFAM" id="SSF49464">
    <property type="entry name" value="Carboxypeptidase regulatory domain-like"/>
    <property type="match status" value="1"/>
</dbReference>
<evidence type="ECO:0000256" key="4">
    <source>
        <dbReference type="ARBA" id="ARBA00022723"/>
    </source>
</evidence>
<evidence type="ECO:0000256" key="9">
    <source>
        <dbReference type="SAM" id="MobiDB-lite"/>
    </source>
</evidence>
<evidence type="ECO:0000313" key="13">
    <source>
        <dbReference type="Proteomes" id="UP001562425"/>
    </source>
</evidence>
<keyword evidence="10" id="KW-0732">Signal</keyword>
<feature type="active site" description="Proton donor/acceptor" evidence="8">
    <location>
        <position position="346"/>
    </location>
</feature>
<feature type="region of interest" description="Disordered" evidence="9">
    <location>
        <begin position="541"/>
        <end position="575"/>
    </location>
</feature>
<gene>
    <name evidence="12" type="ORF">pipiens_012217</name>
</gene>
<dbReference type="InterPro" id="IPR057246">
    <property type="entry name" value="CARBOXYPEPT_ZN_1"/>
</dbReference>
<dbReference type="PROSITE" id="PS00133">
    <property type="entry name" value="CARBOXYPEPT_ZN_2"/>
    <property type="match status" value="1"/>
</dbReference>
<dbReference type="Gene3D" id="3.40.630.10">
    <property type="entry name" value="Zn peptidases"/>
    <property type="match status" value="1"/>
</dbReference>
<evidence type="ECO:0000256" key="8">
    <source>
        <dbReference type="PROSITE-ProRule" id="PRU01379"/>
    </source>
</evidence>
<feature type="compositionally biased region" description="Low complexity" evidence="9">
    <location>
        <begin position="454"/>
        <end position="469"/>
    </location>
</feature>
<dbReference type="InterPro" id="IPR008969">
    <property type="entry name" value="CarboxyPept-like_regulatory"/>
</dbReference>
<comment type="similarity">
    <text evidence="2 8">Belongs to the peptidase M14 family.</text>
</comment>
<evidence type="ECO:0000256" key="1">
    <source>
        <dbReference type="ARBA" id="ARBA00001947"/>
    </source>
</evidence>
<dbReference type="GO" id="GO:0046872">
    <property type="term" value="F:metal ion binding"/>
    <property type="evidence" value="ECO:0007669"/>
    <property type="project" value="UniProtKB-KW"/>
</dbReference>
<feature type="compositionally biased region" description="Low complexity" evidence="9">
    <location>
        <begin position="494"/>
        <end position="507"/>
    </location>
</feature>
<name>A0ABD1D3A5_CULPP</name>
<proteinExistence type="inferred from homology"/>
<keyword evidence="5" id="KW-0378">Hydrolase</keyword>
<dbReference type="EMBL" id="JBEHCU010007782">
    <property type="protein sequence ID" value="KAL1392792.1"/>
    <property type="molecule type" value="Genomic_DNA"/>
</dbReference>
<dbReference type="PANTHER" id="PTHR11532:SF84">
    <property type="entry name" value="CARBOXYPEPTIDASE M"/>
    <property type="match status" value="1"/>
</dbReference>
<dbReference type="SMART" id="SM00631">
    <property type="entry name" value="Zn_pept"/>
    <property type="match status" value="1"/>
</dbReference>
<evidence type="ECO:0000313" key="12">
    <source>
        <dbReference type="EMBL" id="KAL1392792.1"/>
    </source>
</evidence>
<dbReference type="Proteomes" id="UP001562425">
    <property type="component" value="Unassembled WGS sequence"/>
</dbReference>
<dbReference type="CDD" id="cd11308">
    <property type="entry name" value="Peptidase_M14NE-CP-C_like"/>
    <property type="match status" value="1"/>
</dbReference>
<dbReference type="SUPFAM" id="SSF53187">
    <property type="entry name" value="Zn-dependent exopeptidases"/>
    <property type="match status" value="1"/>
</dbReference>
<feature type="chain" id="PRO_5044770476" description="Peptidase M14 domain-containing protein" evidence="10">
    <location>
        <begin position="23"/>
        <end position="596"/>
    </location>
</feature>
<dbReference type="FunFam" id="2.60.40.1120:FF:000015">
    <property type="entry name" value="carboxypeptidase D isoform X4"/>
    <property type="match status" value="1"/>
</dbReference>
<feature type="region of interest" description="Disordered" evidence="9">
    <location>
        <begin position="452"/>
        <end position="507"/>
    </location>
</feature>
<dbReference type="Pfam" id="PF13620">
    <property type="entry name" value="CarboxypepD_reg"/>
    <property type="match status" value="1"/>
</dbReference>
<keyword evidence="3" id="KW-0645">Protease</keyword>
<dbReference type="PRINTS" id="PR00765">
    <property type="entry name" value="CRBOXYPTASEA"/>
</dbReference>
<feature type="signal peptide" evidence="10">
    <location>
        <begin position="1"/>
        <end position="22"/>
    </location>
</feature>
<dbReference type="InterPro" id="IPR000834">
    <property type="entry name" value="Peptidase_M14"/>
</dbReference>
<feature type="domain" description="Peptidase M14" evidence="11">
    <location>
        <begin position="73"/>
        <end position="376"/>
    </location>
</feature>
<protein>
    <recommendedName>
        <fullName evidence="11">Peptidase M14 domain-containing protein</fullName>
    </recommendedName>
</protein>
<evidence type="ECO:0000256" key="10">
    <source>
        <dbReference type="SAM" id="SignalP"/>
    </source>
</evidence>
<evidence type="ECO:0000256" key="7">
    <source>
        <dbReference type="ARBA" id="ARBA00023180"/>
    </source>
</evidence>
<evidence type="ECO:0000256" key="2">
    <source>
        <dbReference type="ARBA" id="ARBA00005988"/>
    </source>
</evidence>
<accession>A0ABD1D3A5</accession>
<evidence type="ECO:0000256" key="3">
    <source>
        <dbReference type="ARBA" id="ARBA00022645"/>
    </source>
</evidence>
<dbReference type="CDD" id="cd03858">
    <property type="entry name" value="M14_CP_N-E_like"/>
    <property type="match status" value="1"/>
</dbReference>
<dbReference type="FunFam" id="3.40.630.10:FF:000048">
    <property type="entry name" value="carboxypeptidase D isoform X1"/>
    <property type="match status" value="1"/>
</dbReference>
<evidence type="ECO:0000256" key="6">
    <source>
        <dbReference type="ARBA" id="ARBA00022833"/>
    </source>
</evidence>
<keyword evidence="3" id="KW-0121">Carboxypeptidase</keyword>
<sequence length="596" mass="65661">MLKYKSLALLAVTACVVGVAYAIQVPQVQDQLSLASTDRQDVLPAYQSSPNGFTGASDQPRAYRPDTASLDFVYHNHDDMTRYLRATTARYPNLTALYSIGKSVQGRDLWVMVVSSSPYEHMLGKPDVKYIGNIHGNEAVGREILLHLIQYLITSYTTDPYIKWLLDNTRIHILPSLNPDGYAASKEGTCDGGQGRYNSRGFDLNRNFPDYFKQNNKRSQPETEAVKEWINKIQFVLSGSLHGGALVASYPYDNTPNAKICRSSSTCAVFHSYVSQPSLTPDDDVFKHLSLTYANNHAKMSRGVACKSASPSFENGITNGAAWYPLTGGMQDFNYVWHGCLEVTLEVSCCKFPPAYELRKYWDDNQLSLIKFLAEAHRGVQGFVMDPNGSPIEKAQLKIKGRDVGFATTKYGEFWRVLMPGVYKLEVFADGFVPRDVDFMVVEQHPTLLNVTMQPSKPSSAESSASQPELEVRPQKKKPSSVVALVRNPTRGPTTSTTTTATTISTSTATGKWRRRSICFRIILVLDCKIRNDGPYYRPIQSSQSQYRPQLAAPAAQTSLGGGGGSSSSSSSSSSDEGILATLSNGFNSLVNNIFG</sequence>
<comment type="caution">
    <text evidence="12">The sequence shown here is derived from an EMBL/GenBank/DDBJ whole genome shotgun (WGS) entry which is preliminary data.</text>
</comment>
<keyword evidence="6" id="KW-0862">Zinc</keyword>
<dbReference type="AlphaFoldDB" id="A0ABD1D3A5"/>
<dbReference type="PANTHER" id="PTHR11532">
    <property type="entry name" value="PROTEASE M14 CARBOXYPEPTIDASE"/>
    <property type="match status" value="1"/>
</dbReference>
<keyword evidence="7" id="KW-0325">Glycoprotein</keyword>
<evidence type="ECO:0000256" key="5">
    <source>
        <dbReference type="ARBA" id="ARBA00022801"/>
    </source>
</evidence>
<keyword evidence="13" id="KW-1185">Reference proteome</keyword>
<dbReference type="PROSITE" id="PS00132">
    <property type="entry name" value="CARBOXYPEPT_ZN_1"/>
    <property type="match status" value="1"/>
</dbReference>
<dbReference type="PROSITE" id="PS52035">
    <property type="entry name" value="PEPTIDASE_M14"/>
    <property type="match status" value="1"/>
</dbReference>
<organism evidence="12 13">
    <name type="scientific">Culex pipiens pipiens</name>
    <name type="common">Northern house mosquito</name>
    <dbReference type="NCBI Taxonomy" id="38569"/>
    <lineage>
        <taxon>Eukaryota</taxon>
        <taxon>Metazoa</taxon>
        <taxon>Ecdysozoa</taxon>
        <taxon>Arthropoda</taxon>
        <taxon>Hexapoda</taxon>
        <taxon>Insecta</taxon>
        <taxon>Pterygota</taxon>
        <taxon>Neoptera</taxon>
        <taxon>Endopterygota</taxon>
        <taxon>Diptera</taxon>
        <taxon>Nematocera</taxon>
        <taxon>Culicoidea</taxon>
        <taxon>Culicidae</taxon>
        <taxon>Culicinae</taxon>
        <taxon>Culicini</taxon>
        <taxon>Culex</taxon>
        <taxon>Culex</taxon>
    </lineage>
</organism>
<keyword evidence="4" id="KW-0479">Metal-binding</keyword>
<dbReference type="Pfam" id="PF00246">
    <property type="entry name" value="Peptidase_M14"/>
    <property type="match status" value="1"/>
</dbReference>
<comment type="cofactor">
    <cofactor evidence="1">
        <name>Zn(2+)</name>
        <dbReference type="ChEBI" id="CHEBI:29105"/>
    </cofactor>
</comment>
<dbReference type="Gene3D" id="2.60.40.1120">
    <property type="entry name" value="Carboxypeptidase-like, regulatory domain"/>
    <property type="match status" value="1"/>
</dbReference>
<dbReference type="InterPro" id="IPR057247">
    <property type="entry name" value="CARBOXYPEPT_ZN_2"/>
</dbReference>
<reference evidence="12 13" key="1">
    <citation type="submission" date="2024-05" db="EMBL/GenBank/DDBJ databases">
        <title>Culex pipiens pipiens assembly and annotation.</title>
        <authorList>
            <person name="Alout H."/>
            <person name="Durand T."/>
        </authorList>
    </citation>
    <scope>NUCLEOTIDE SEQUENCE [LARGE SCALE GENOMIC DNA]</scope>
    <source>
        <strain evidence="12">HA-2024</strain>
        <tissue evidence="12">Whole body</tissue>
    </source>
</reference>
<dbReference type="InterPro" id="IPR050753">
    <property type="entry name" value="Peptidase_M14_domain"/>
</dbReference>
<dbReference type="GO" id="GO:0004180">
    <property type="term" value="F:carboxypeptidase activity"/>
    <property type="evidence" value="ECO:0007669"/>
    <property type="project" value="UniProtKB-KW"/>
</dbReference>
<evidence type="ECO:0000259" key="11">
    <source>
        <dbReference type="PROSITE" id="PS52035"/>
    </source>
</evidence>